<keyword evidence="1" id="KW-0433">Leucine-rich repeat</keyword>
<protein>
    <submittedName>
        <fullName evidence="4">Toll-like receptor 5</fullName>
    </submittedName>
</protein>
<evidence type="ECO:0000256" key="3">
    <source>
        <dbReference type="SAM" id="SignalP"/>
    </source>
</evidence>
<dbReference type="PROSITE" id="PS51450">
    <property type="entry name" value="LRR"/>
    <property type="match status" value="6"/>
</dbReference>
<dbReference type="SMART" id="SM00369">
    <property type="entry name" value="LRR_TYP"/>
    <property type="match status" value="12"/>
</dbReference>
<dbReference type="InterPro" id="IPR003591">
    <property type="entry name" value="Leu-rich_rpt_typical-subtyp"/>
</dbReference>
<dbReference type="Pfam" id="PF13855">
    <property type="entry name" value="LRR_8"/>
    <property type="match status" value="5"/>
</dbReference>
<proteinExistence type="predicted"/>
<dbReference type="InterPro" id="IPR032675">
    <property type="entry name" value="LRR_dom_sf"/>
</dbReference>
<dbReference type="Gene3D" id="3.80.10.10">
    <property type="entry name" value="Ribonuclease Inhibitor"/>
    <property type="match status" value="4"/>
</dbReference>
<comment type="caution">
    <text evidence="4">The sequence shown here is derived from an EMBL/GenBank/DDBJ whole genome shotgun (WGS) entry which is preliminary data.</text>
</comment>
<keyword evidence="3" id="KW-0732">Signal</keyword>
<reference evidence="4 5" key="1">
    <citation type="submission" date="2021-05" db="EMBL/GenBank/DDBJ databases">
        <authorList>
            <person name="Zahm M."/>
            <person name="Klopp C."/>
            <person name="Cabau C."/>
            <person name="Kuhl H."/>
            <person name="Suciu R."/>
            <person name="Ciorpac M."/>
            <person name="Holostenco D."/>
            <person name="Gessner J."/>
            <person name="Wuertz S."/>
            <person name="Hohne C."/>
            <person name="Stock M."/>
            <person name="Gislard M."/>
            <person name="Lluch J."/>
            <person name="Milhes M."/>
            <person name="Lampietro C."/>
            <person name="Lopez Roques C."/>
            <person name="Donnadieu C."/>
            <person name="Du K."/>
            <person name="Schartl M."/>
            <person name="Guiguen Y."/>
        </authorList>
    </citation>
    <scope>NUCLEOTIDE SEQUENCE [LARGE SCALE GENOMIC DNA]</scope>
    <source>
        <strain evidence="4">Hh-F2</strain>
        <tissue evidence="4">Blood</tissue>
    </source>
</reference>
<keyword evidence="5" id="KW-1185">Reference proteome</keyword>
<dbReference type="PRINTS" id="PR00019">
    <property type="entry name" value="LEURICHRPT"/>
</dbReference>
<evidence type="ECO:0000256" key="2">
    <source>
        <dbReference type="ARBA" id="ARBA00022737"/>
    </source>
</evidence>
<dbReference type="InterPro" id="IPR001611">
    <property type="entry name" value="Leu-rich_rpt"/>
</dbReference>
<accession>A0ABR0YYK1</accession>
<dbReference type="PROSITE" id="PS51257">
    <property type="entry name" value="PROKAR_LIPOPROTEIN"/>
    <property type="match status" value="1"/>
</dbReference>
<dbReference type="SUPFAM" id="SSF52058">
    <property type="entry name" value="L domain-like"/>
    <property type="match status" value="2"/>
</dbReference>
<feature type="signal peptide" evidence="3">
    <location>
        <begin position="1"/>
        <end position="21"/>
    </location>
</feature>
<gene>
    <name evidence="4" type="ORF">HHUSO_G21245</name>
</gene>
<evidence type="ECO:0000313" key="4">
    <source>
        <dbReference type="EMBL" id="KAK6477675.1"/>
    </source>
</evidence>
<evidence type="ECO:0000313" key="5">
    <source>
        <dbReference type="Proteomes" id="UP001369086"/>
    </source>
</evidence>
<dbReference type="PANTHER" id="PTHR24366">
    <property type="entry name" value="IG(IMMUNOGLOBULIN) AND LRR(LEUCINE RICH REPEAT) DOMAINS"/>
    <property type="match status" value="1"/>
</dbReference>
<dbReference type="EMBL" id="JAHFZB010000020">
    <property type="protein sequence ID" value="KAK6477675.1"/>
    <property type="molecule type" value="Genomic_DNA"/>
</dbReference>
<feature type="chain" id="PRO_5045476539" evidence="3">
    <location>
        <begin position="22"/>
        <end position="659"/>
    </location>
</feature>
<dbReference type="SMART" id="SM00364">
    <property type="entry name" value="LRR_BAC"/>
    <property type="match status" value="6"/>
</dbReference>
<keyword evidence="2" id="KW-0677">Repeat</keyword>
<sequence length="659" mass="71010">MMQRLLPLPMILWALLGCVTPDPSLNRTAVDPATIANHLAQGLTAVPSVSRATAVLLLSFNRIRSVSRASFPEGLGALRRLTLGGQLTRSLQIGGKSFTNTPNLTSLDLGGNGQLVLHREAFVGLGELESLFLDSNGLDEGVLESGLFRSLLSLRSLVLTGNRIRRLSPDPSFRNLPSLRSLDLKLNRISELCGSDSDSLPPGLSKLDLSSNLLSYNQWPPSSSSSSNSSVCPLGAAVNLTLEELDISLNPLNLQGAENFFRAIAGSRIQRLIFRHTVLGRNFGFRNLGDPDSRTFAGLRSSDVRNFDLSQGFIFELNPGVFSGLPRAESLSLAFHKINRIGKGAFLGLGRLRTLNLSHNLLGEIYQEGLESLRASPLQHLDLKSNHIGAVEDEAFSGLRSLRTLDLGDNALSRIPRSRIPGLEHLLLGQNRIGSSYGIHHFSPSLISLDLSSNRLRDLGELGSLMQQLHSLRFLKLSRNGIDRCLANPGALPLSHNQLLSLDLSHNSLGEAWAVGSCLDAFRQLSLLRVLKLGSNRLSTIPDLQDLSSLRSLDLSGNSLRTLPRGVFRGLGSLEFLSLTDNGLVTLPPSLLSLLPALRGLGLGGNPFVCGCGGGGDDSATRLTRWFVDNNVTSLDPPETVSCTAPTALEEVSIDSLPL</sequence>
<dbReference type="Proteomes" id="UP001369086">
    <property type="component" value="Unassembled WGS sequence"/>
</dbReference>
<dbReference type="PANTHER" id="PTHR24366:SF96">
    <property type="entry name" value="LEUCINE RICH REPEAT CONTAINING 53"/>
    <property type="match status" value="1"/>
</dbReference>
<dbReference type="Pfam" id="PF13516">
    <property type="entry name" value="LRR_6"/>
    <property type="match status" value="2"/>
</dbReference>
<evidence type="ECO:0000256" key="1">
    <source>
        <dbReference type="ARBA" id="ARBA00022614"/>
    </source>
</evidence>
<name>A0ABR0YYK1_HUSHU</name>
<organism evidence="4 5">
    <name type="scientific">Huso huso</name>
    <name type="common">Beluga</name>
    <name type="synonym">Acipenser huso</name>
    <dbReference type="NCBI Taxonomy" id="61971"/>
    <lineage>
        <taxon>Eukaryota</taxon>
        <taxon>Metazoa</taxon>
        <taxon>Chordata</taxon>
        <taxon>Craniata</taxon>
        <taxon>Vertebrata</taxon>
        <taxon>Euteleostomi</taxon>
        <taxon>Actinopterygii</taxon>
        <taxon>Chondrostei</taxon>
        <taxon>Acipenseriformes</taxon>
        <taxon>Acipenseridae</taxon>
        <taxon>Huso</taxon>
    </lineage>
</organism>